<dbReference type="SMART" id="SM01416">
    <property type="entry name" value="Ribosomal_L19e"/>
    <property type="match status" value="1"/>
</dbReference>
<keyword evidence="7" id="KW-1185">Reference proteome</keyword>
<dbReference type="Proteomes" id="UP000007350">
    <property type="component" value="Unassembled WGS sequence"/>
</dbReference>
<dbReference type="PANTHER" id="PTHR10722">
    <property type="entry name" value="60S RIBOSOMAL PROTEIN L19"/>
    <property type="match status" value="1"/>
</dbReference>
<dbReference type="SUPFAM" id="SSF48140">
    <property type="entry name" value="Ribosomal protein L19 (L19e)"/>
    <property type="match status" value="1"/>
</dbReference>
<evidence type="ECO:0000313" key="7">
    <source>
        <dbReference type="Proteomes" id="UP000007350"/>
    </source>
</evidence>
<dbReference type="InterPro" id="IPR015972">
    <property type="entry name" value="Ribosomal_eL19_dom1"/>
</dbReference>
<dbReference type="EMBL" id="AHKC01019050">
    <property type="protein sequence ID" value="EKF27116.1"/>
    <property type="molecule type" value="Genomic_DNA"/>
</dbReference>
<dbReference type="NCBIfam" id="NF006343">
    <property type="entry name" value="PRK08570.1"/>
    <property type="match status" value="1"/>
</dbReference>
<feature type="compositionally biased region" description="Basic and acidic residues" evidence="4">
    <location>
        <begin position="66"/>
        <end position="87"/>
    </location>
</feature>
<gene>
    <name evidence="6" type="ORF">MOQ_009167</name>
</gene>
<dbReference type="Pfam" id="PF25476">
    <property type="entry name" value="Ribosomal_L19e_C"/>
    <property type="match status" value="1"/>
</dbReference>
<dbReference type="InterPro" id="IPR000196">
    <property type="entry name" value="Ribosomal_eL19_dom"/>
</dbReference>
<dbReference type="GO" id="GO:0003723">
    <property type="term" value="F:RNA binding"/>
    <property type="evidence" value="ECO:0007669"/>
    <property type="project" value="InterPro"/>
</dbReference>
<keyword evidence="3" id="KW-0687">Ribonucleoprotein</keyword>
<sequence length="223" mass="26141">MVSLKLQARLAADILRCGRHRVWLDPNEASEISNANSRKSVRKLIKDGLIIRKPVKVHSRSRWRHMKEAKSMGRHEGAGRREGTREARMPSKELWMRRLRILRRLLRKYREEKKIDRHIYRELYVKAKGNVFRNKRNLMEHIHKVKNEKKKERQLAEQLAAKRLKDEQHRHKARKQELRKREKDRERARREDAAAAAAAKQKAAAKKAAAPSGKKSAKAAAPA</sequence>
<dbReference type="InterPro" id="IPR039547">
    <property type="entry name" value="Ribosomal_eL19"/>
</dbReference>
<dbReference type="GO" id="GO:0003735">
    <property type="term" value="F:structural constituent of ribosome"/>
    <property type="evidence" value="ECO:0007669"/>
    <property type="project" value="InterPro"/>
</dbReference>
<dbReference type="OrthoDB" id="5407653at2759"/>
<dbReference type="Gene3D" id="1.10.1200.240">
    <property type="match status" value="1"/>
</dbReference>
<accession>K2MXT6</accession>
<dbReference type="HAMAP" id="MF_01475">
    <property type="entry name" value="Ribosomal_eL19"/>
    <property type="match status" value="1"/>
</dbReference>
<proteinExistence type="inferred from homology"/>
<dbReference type="InterPro" id="IPR033935">
    <property type="entry name" value="Ribosomal_eL19_euk"/>
</dbReference>
<feature type="non-terminal residue" evidence="6">
    <location>
        <position position="223"/>
    </location>
</feature>
<dbReference type="CDD" id="cd01417">
    <property type="entry name" value="Ribosomal_L19e_E"/>
    <property type="match status" value="1"/>
</dbReference>
<dbReference type="InterPro" id="IPR057259">
    <property type="entry name" value="Ribosomal_L19e"/>
</dbReference>
<dbReference type="InterPro" id="IPR057260">
    <property type="entry name" value="Ribosomal_L19e_C"/>
</dbReference>
<evidence type="ECO:0000313" key="6">
    <source>
        <dbReference type="EMBL" id="EKF27116.1"/>
    </source>
</evidence>
<reference evidence="6 7" key="1">
    <citation type="journal article" date="2012" name="BMC Genomics">
        <title>Comparative genomic analysis of human infective Trypanosoma cruzi lineages with the bat-restricted subspecies T. cruzi marinkellei.</title>
        <authorList>
            <person name="Franzen O."/>
            <person name="Talavera-Lopez C."/>
            <person name="Ochaya S."/>
            <person name="Butler C.E."/>
            <person name="Messenger L.A."/>
            <person name="Lewis M.D."/>
            <person name="Llewellyn M.S."/>
            <person name="Marinkelle C.J."/>
            <person name="Tyler K.M."/>
            <person name="Miles M.A."/>
            <person name="Andersson B."/>
        </authorList>
    </citation>
    <scope>NUCLEOTIDE SEQUENCE [LARGE SCALE GENOMIC DNA]</scope>
    <source>
        <strain evidence="6 7">B7</strain>
    </source>
</reference>
<organism evidence="6 7">
    <name type="scientific">Trypanosoma cruzi marinkellei</name>
    <dbReference type="NCBI Taxonomy" id="85056"/>
    <lineage>
        <taxon>Eukaryota</taxon>
        <taxon>Discoba</taxon>
        <taxon>Euglenozoa</taxon>
        <taxon>Kinetoplastea</taxon>
        <taxon>Metakinetoplastina</taxon>
        <taxon>Trypanosomatida</taxon>
        <taxon>Trypanosomatidae</taxon>
        <taxon>Trypanosoma</taxon>
        <taxon>Schizotrypanum</taxon>
    </lineage>
</organism>
<keyword evidence="2 6" id="KW-0689">Ribosomal protein</keyword>
<dbReference type="InterPro" id="IPR035970">
    <property type="entry name" value="60S_ribosomal_eL19_sf"/>
</dbReference>
<feature type="compositionally biased region" description="Low complexity" evidence="4">
    <location>
        <begin position="194"/>
        <end position="223"/>
    </location>
</feature>
<evidence type="ECO:0000256" key="1">
    <source>
        <dbReference type="ARBA" id="ARBA00011082"/>
    </source>
</evidence>
<dbReference type="GO" id="GO:0022625">
    <property type="term" value="C:cytosolic large ribosomal subunit"/>
    <property type="evidence" value="ECO:0007669"/>
    <property type="project" value="InterPro"/>
</dbReference>
<feature type="region of interest" description="Disordered" evidence="4">
    <location>
        <begin position="60"/>
        <end position="87"/>
    </location>
</feature>
<protein>
    <submittedName>
        <fullName evidence="6">60S ribosomal protein L19, putative</fullName>
    </submittedName>
</protein>
<dbReference type="GO" id="GO:0006412">
    <property type="term" value="P:translation"/>
    <property type="evidence" value="ECO:0007669"/>
    <property type="project" value="InterPro"/>
</dbReference>
<feature type="domain" description="Large ribosomal subunit protein eL19" evidence="5">
    <location>
        <begin position="3"/>
        <end position="146"/>
    </location>
</feature>
<evidence type="ECO:0000256" key="4">
    <source>
        <dbReference type="SAM" id="MobiDB-lite"/>
    </source>
</evidence>
<evidence type="ECO:0000259" key="5">
    <source>
        <dbReference type="SMART" id="SM01416"/>
    </source>
</evidence>
<comment type="caution">
    <text evidence="6">The sequence shown here is derived from an EMBL/GenBank/DDBJ whole genome shotgun (WGS) entry which is preliminary data.</text>
</comment>
<evidence type="ECO:0000256" key="2">
    <source>
        <dbReference type="ARBA" id="ARBA00022980"/>
    </source>
</evidence>
<name>K2MXT6_TRYCR</name>
<feature type="compositionally biased region" description="Basic and acidic residues" evidence="4">
    <location>
        <begin position="163"/>
        <end position="193"/>
    </location>
</feature>
<comment type="similarity">
    <text evidence="1">Belongs to the eukaryotic ribosomal protein eL19 family.</text>
</comment>
<feature type="region of interest" description="Disordered" evidence="4">
    <location>
        <begin position="162"/>
        <end position="223"/>
    </location>
</feature>
<dbReference type="Gene3D" id="1.10.1650.10">
    <property type="match status" value="1"/>
</dbReference>
<evidence type="ECO:0000256" key="3">
    <source>
        <dbReference type="ARBA" id="ARBA00023274"/>
    </source>
</evidence>
<dbReference type="FunFam" id="1.10.1650.10:FF:000001">
    <property type="entry name" value="Ribosomal protein L19"/>
    <property type="match status" value="1"/>
</dbReference>
<dbReference type="FunFam" id="1.10.1200.240:FF:000001">
    <property type="entry name" value="Ribosomal protein L19"/>
    <property type="match status" value="1"/>
</dbReference>
<dbReference type="AlphaFoldDB" id="K2MXT6"/>
<dbReference type="Pfam" id="PF01280">
    <property type="entry name" value="Ribosomal_L19e"/>
    <property type="match status" value="1"/>
</dbReference>